<keyword evidence="3 7" id="KW-0238">DNA-binding</keyword>
<name>A0A415S5B0_MEDGN</name>
<dbReference type="PANTHER" id="PTHR48111:SF73">
    <property type="entry name" value="ALKALINE PHOSPHATASE SYNTHESIS TRANSCRIPTIONAL REGULATORY PROTEIN PHOP"/>
    <property type="match status" value="1"/>
</dbReference>
<dbReference type="EMBL" id="QRQE01000060">
    <property type="protein sequence ID" value="RHM70668.1"/>
    <property type="molecule type" value="Genomic_DNA"/>
</dbReference>
<dbReference type="Gene3D" id="3.40.50.2300">
    <property type="match status" value="1"/>
</dbReference>
<evidence type="ECO:0000256" key="3">
    <source>
        <dbReference type="ARBA" id="ARBA00023125"/>
    </source>
</evidence>
<dbReference type="GO" id="GO:0000976">
    <property type="term" value="F:transcription cis-regulatory region binding"/>
    <property type="evidence" value="ECO:0007669"/>
    <property type="project" value="TreeGrafter"/>
</dbReference>
<dbReference type="GO" id="GO:0006355">
    <property type="term" value="P:regulation of DNA-templated transcription"/>
    <property type="evidence" value="ECO:0007669"/>
    <property type="project" value="InterPro"/>
</dbReference>
<evidence type="ECO:0000256" key="5">
    <source>
        <dbReference type="ARBA" id="ARBA00024867"/>
    </source>
</evidence>
<evidence type="ECO:0000256" key="1">
    <source>
        <dbReference type="ARBA" id="ARBA00018672"/>
    </source>
</evidence>
<dbReference type="SMART" id="SM00448">
    <property type="entry name" value="REC"/>
    <property type="match status" value="1"/>
</dbReference>
<evidence type="ECO:0000313" key="12">
    <source>
        <dbReference type="Proteomes" id="UP000285610"/>
    </source>
</evidence>
<evidence type="ECO:0000256" key="7">
    <source>
        <dbReference type="PROSITE-ProRule" id="PRU01091"/>
    </source>
</evidence>
<dbReference type="InterPro" id="IPR001867">
    <property type="entry name" value="OmpR/PhoB-type_DNA-bd"/>
</dbReference>
<dbReference type="SMART" id="SM00862">
    <property type="entry name" value="Trans_reg_C"/>
    <property type="match status" value="1"/>
</dbReference>
<dbReference type="CDD" id="cd17574">
    <property type="entry name" value="REC_OmpR"/>
    <property type="match status" value="1"/>
</dbReference>
<organism evidence="11 12">
    <name type="scientific">Mediterraneibacter gnavus</name>
    <name type="common">Ruminococcus gnavus</name>
    <dbReference type="NCBI Taxonomy" id="33038"/>
    <lineage>
        <taxon>Bacteria</taxon>
        <taxon>Bacillati</taxon>
        <taxon>Bacillota</taxon>
        <taxon>Clostridia</taxon>
        <taxon>Lachnospirales</taxon>
        <taxon>Lachnospiraceae</taxon>
        <taxon>Mediterraneibacter</taxon>
    </lineage>
</organism>
<dbReference type="PROSITE" id="PS50110">
    <property type="entry name" value="RESPONSE_REGULATORY"/>
    <property type="match status" value="1"/>
</dbReference>
<dbReference type="InterPro" id="IPR011006">
    <property type="entry name" value="CheY-like_superfamily"/>
</dbReference>
<dbReference type="GO" id="GO:0032993">
    <property type="term" value="C:protein-DNA complex"/>
    <property type="evidence" value="ECO:0007669"/>
    <property type="project" value="TreeGrafter"/>
</dbReference>
<keyword evidence="6" id="KW-0597">Phosphoprotein</keyword>
<gene>
    <name evidence="11" type="ORF">DWZ50_17100</name>
    <name evidence="10" type="ORF">PNW85_16420</name>
</gene>
<dbReference type="Gene3D" id="1.10.10.10">
    <property type="entry name" value="Winged helix-like DNA-binding domain superfamily/Winged helix DNA-binding domain"/>
    <property type="match status" value="1"/>
</dbReference>
<evidence type="ECO:0000256" key="4">
    <source>
        <dbReference type="ARBA" id="ARBA00023163"/>
    </source>
</evidence>
<feature type="domain" description="OmpR/PhoB-type" evidence="9">
    <location>
        <begin position="123"/>
        <end position="223"/>
    </location>
</feature>
<keyword evidence="2" id="KW-0805">Transcription regulation</keyword>
<feature type="DNA-binding region" description="OmpR/PhoB-type" evidence="7">
    <location>
        <begin position="123"/>
        <end position="223"/>
    </location>
</feature>
<dbReference type="Proteomes" id="UP000285610">
    <property type="component" value="Unassembled WGS sequence"/>
</dbReference>
<evidence type="ECO:0000313" key="11">
    <source>
        <dbReference type="EMBL" id="RHM70668.1"/>
    </source>
</evidence>
<dbReference type="Proteomes" id="UP001212160">
    <property type="component" value="Unassembled WGS sequence"/>
</dbReference>
<proteinExistence type="predicted"/>
<sequence>MRILVVEDDQLLNNTLCYNLNTMGYIVDAALSKQVAENFIKKQDYDLIVLDINLPDGNGYDFCREAKERHLDTAVIFLTANDMESDMLRGYELGADDYVTKPFHMSVFQKKLVVLLNRIAKPSGGDCYDDGILFIDFSEMTATVSGEVVVLTPLECRLLKVLTRNPKVVLTRQVLLEKLWDIDSNFVDEHALTSAVSRVRNKIETDGQQYIKTVYGMGYMWIGGLQK</sequence>
<evidence type="ECO:0000256" key="2">
    <source>
        <dbReference type="ARBA" id="ARBA00023015"/>
    </source>
</evidence>
<comment type="function">
    <text evidence="5">May play the central regulatory role in sporulation. It may be an element of the effector pathway responsible for the activation of sporulation genes in response to nutritional stress. Spo0A may act in concert with spo0H (a sigma factor) to control the expression of some genes that are critical to the sporulation process.</text>
</comment>
<keyword evidence="4" id="KW-0804">Transcription</keyword>
<feature type="modified residue" description="4-aspartylphosphate" evidence="6">
    <location>
        <position position="51"/>
    </location>
</feature>
<dbReference type="GO" id="GO:0005829">
    <property type="term" value="C:cytosol"/>
    <property type="evidence" value="ECO:0007669"/>
    <property type="project" value="TreeGrafter"/>
</dbReference>
<dbReference type="InterPro" id="IPR001789">
    <property type="entry name" value="Sig_transdc_resp-reg_receiver"/>
</dbReference>
<comment type="caution">
    <text evidence="11">The sequence shown here is derived from an EMBL/GenBank/DDBJ whole genome shotgun (WGS) entry which is preliminary data.</text>
</comment>
<dbReference type="EMBL" id="JAQMLA010000070">
    <property type="protein sequence ID" value="MDB8688220.1"/>
    <property type="molecule type" value="Genomic_DNA"/>
</dbReference>
<dbReference type="PANTHER" id="PTHR48111">
    <property type="entry name" value="REGULATOR OF RPOS"/>
    <property type="match status" value="1"/>
</dbReference>
<reference evidence="10" key="2">
    <citation type="submission" date="2023-01" db="EMBL/GenBank/DDBJ databases">
        <title>Human gut microbiome strain richness.</title>
        <authorList>
            <person name="Chen-Liaw A."/>
        </authorList>
    </citation>
    <scope>NUCLEOTIDE SEQUENCE</scope>
    <source>
        <strain evidence="10">RTP21484st1_H11_RTP21484_190118</strain>
    </source>
</reference>
<dbReference type="Pfam" id="PF00072">
    <property type="entry name" value="Response_reg"/>
    <property type="match status" value="1"/>
</dbReference>
<dbReference type="SUPFAM" id="SSF52172">
    <property type="entry name" value="CheY-like"/>
    <property type="match status" value="1"/>
</dbReference>
<evidence type="ECO:0000259" key="8">
    <source>
        <dbReference type="PROSITE" id="PS50110"/>
    </source>
</evidence>
<evidence type="ECO:0000313" key="10">
    <source>
        <dbReference type="EMBL" id="MDB8688220.1"/>
    </source>
</evidence>
<dbReference type="CDD" id="cd00383">
    <property type="entry name" value="trans_reg_C"/>
    <property type="match status" value="1"/>
</dbReference>
<dbReference type="GO" id="GO:0000156">
    <property type="term" value="F:phosphorelay response regulator activity"/>
    <property type="evidence" value="ECO:0007669"/>
    <property type="project" value="TreeGrafter"/>
</dbReference>
<dbReference type="RefSeq" id="WP_118445233.1">
    <property type="nucleotide sequence ID" value="NZ_JAQMLA010000070.1"/>
</dbReference>
<accession>A0A415S5B0</accession>
<dbReference type="PROSITE" id="PS51755">
    <property type="entry name" value="OMPR_PHOB"/>
    <property type="match status" value="1"/>
</dbReference>
<dbReference type="Pfam" id="PF00486">
    <property type="entry name" value="Trans_reg_C"/>
    <property type="match status" value="1"/>
</dbReference>
<dbReference type="InterPro" id="IPR036388">
    <property type="entry name" value="WH-like_DNA-bd_sf"/>
</dbReference>
<evidence type="ECO:0000259" key="9">
    <source>
        <dbReference type="PROSITE" id="PS51755"/>
    </source>
</evidence>
<reference evidence="11 12" key="1">
    <citation type="submission" date="2018-08" db="EMBL/GenBank/DDBJ databases">
        <title>A genome reference for cultivated species of the human gut microbiota.</title>
        <authorList>
            <person name="Zou Y."/>
            <person name="Xue W."/>
            <person name="Luo G."/>
        </authorList>
    </citation>
    <scope>NUCLEOTIDE SEQUENCE [LARGE SCALE GENOMIC DNA]</scope>
    <source>
        <strain evidence="11 12">AF33-12</strain>
    </source>
</reference>
<dbReference type="InterPro" id="IPR039420">
    <property type="entry name" value="WalR-like"/>
</dbReference>
<evidence type="ECO:0000256" key="6">
    <source>
        <dbReference type="PROSITE-ProRule" id="PRU00169"/>
    </source>
</evidence>
<dbReference type="AlphaFoldDB" id="A0A415S5B0"/>
<protein>
    <recommendedName>
        <fullName evidence="1">Stage 0 sporulation protein A homolog</fullName>
    </recommendedName>
</protein>
<feature type="domain" description="Response regulatory" evidence="8">
    <location>
        <begin position="2"/>
        <end position="116"/>
    </location>
</feature>